<dbReference type="EMBL" id="AWSV01000005">
    <property type="protein sequence ID" value="ERI89181.1"/>
    <property type="molecule type" value="Genomic_DNA"/>
</dbReference>
<dbReference type="InterPro" id="IPR005901">
    <property type="entry name" value="GLPGLI"/>
</dbReference>
<evidence type="ECO:0000313" key="1">
    <source>
        <dbReference type="EMBL" id="ERI89181.1"/>
    </source>
</evidence>
<dbReference type="AlphaFoldDB" id="U2E9E6"/>
<accession>U2E9E6</accession>
<dbReference type="Proteomes" id="UP000016496">
    <property type="component" value="Unassembled WGS sequence"/>
</dbReference>
<organism evidence="1 2">
    <name type="scientific">Bacteroides pyogenes F0041</name>
    <dbReference type="NCBI Taxonomy" id="1321819"/>
    <lineage>
        <taxon>Bacteria</taxon>
        <taxon>Pseudomonadati</taxon>
        <taxon>Bacteroidota</taxon>
        <taxon>Bacteroidia</taxon>
        <taxon>Bacteroidales</taxon>
        <taxon>Bacteroidaceae</taxon>
        <taxon>Bacteroides</taxon>
    </lineage>
</organism>
<reference evidence="1 2" key="1">
    <citation type="submission" date="2013-08" db="EMBL/GenBank/DDBJ databases">
        <authorList>
            <person name="Weinstock G."/>
            <person name="Sodergren E."/>
            <person name="Wylie T."/>
            <person name="Fulton L."/>
            <person name="Fulton R."/>
            <person name="Fronick C."/>
            <person name="O'Laughlin M."/>
            <person name="Godfrey J."/>
            <person name="Miner T."/>
            <person name="Herter B."/>
            <person name="Appelbaum E."/>
            <person name="Cordes M."/>
            <person name="Lek S."/>
            <person name="Wollam A."/>
            <person name="Pepin K.H."/>
            <person name="Palsikar V.B."/>
            <person name="Mitreva M."/>
            <person name="Wilson R.K."/>
        </authorList>
    </citation>
    <scope>NUCLEOTIDE SEQUENCE [LARGE SCALE GENOMIC DNA]</scope>
    <source>
        <strain evidence="1 2">F0041</strain>
    </source>
</reference>
<dbReference type="NCBIfam" id="TIGR01200">
    <property type="entry name" value="GLPGLI"/>
    <property type="match status" value="1"/>
</dbReference>
<comment type="caution">
    <text evidence="1">The sequence shown here is derived from an EMBL/GenBank/DDBJ whole genome shotgun (WGS) entry which is preliminary data.</text>
</comment>
<dbReference type="Pfam" id="PF09697">
    <property type="entry name" value="Porph_ging"/>
    <property type="match status" value="1"/>
</dbReference>
<evidence type="ECO:0000313" key="2">
    <source>
        <dbReference type="Proteomes" id="UP000016496"/>
    </source>
</evidence>
<proteinExistence type="predicted"/>
<gene>
    <name evidence="1" type="ORF">HMPREF1981_00046</name>
</gene>
<dbReference type="PATRIC" id="fig|1321819.3.peg.41"/>
<protein>
    <recommendedName>
        <fullName evidence="3">GLPGLI family protein</fullName>
    </recommendedName>
</protein>
<evidence type="ECO:0008006" key="3">
    <source>
        <dbReference type="Google" id="ProtNLM"/>
    </source>
</evidence>
<name>U2E9E6_9BACE</name>
<dbReference type="HOGENOM" id="CLU_066214_1_0_10"/>
<sequence length="229" mass="26470">MRDTVGNKKETNIMALLVGNKCSKFFNNFYLDNESALKEQYKKGEVRNMDAVGLGGTEIYKLYASKMQKVTVVLFGVRNTVYTYAESLQGQSWLIGPEKKKIHNYVCQKATTTYLGRKYIAWFTPEIPVSEGPWKFYGLPGLILDVSDERKEYHFMCIGIEKMKNKKPIVEYNAKYEKTDRESINKVIKKLHTHFSQMLTGQGYVGEINGNDINNREQLTFIYNPIELE</sequence>